<dbReference type="OrthoDB" id="21421at2"/>
<dbReference type="Pfam" id="PF17775">
    <property type="entry name" value="YchJ_M-like"/>
    <property type="match status" value="1"/>
</dbReference>
<accession>A0A246HH66</accession>
<proteinExistence type="inferred from homology"/>
<dbReference type="InterPro" id="IPR032710">
    <property type="entry name" value="NTF2-like_dom_sf"/>
</dbReference>
<dbReference type="SUPFAM" id="SSF54427">
    <property type="entry name" value="NTF2-like"/>
    <property type="match status" value="1"/>
</dbReference>
<dbReference type="InterPro" id="IPR048469">
    <property type="entry name" value="YchJ-like_M"/>
</dbReference>
<evidence type="ECO:0000256" key="1">
    <source>
        <dbReference type="HAMAP-Rule" id="MF_00612"/>
    </source>
</evidence>
<evidence type="ECO:0000259" key="2">
    <source>
        <dbReference type="Pfam" id="PF17775"/>
    </source>
</evidence>
<dbReference type="EMBL" id="NIVS01000058">
    <property type="protein sequence ID" value="OWQ49497.1"/>
    <property type="molecule type" value="Genomic_DNA"/>
</dbReference>
<gene>
    <name evidence="3" type="ORF">CEE60_18915</name>
</gene>
<dbReference type="Gene3D" id="3.10.450.50">
    <property type="match status" value="1"/>
</dbReference>
<evidence type="ECO:0000313" key="3">
    <source>
        <dbReference type="EMBL" id="OWQ49497.1"/>
    </source>
</evidence>
<dbReference type="HAMAP" id="MF_00612">
    <property type="entry name" value="UPF0225"/>
    <property type="match status" value="1"/>
</dbReference>
<dbReference type="InterPro" id="IPR023006">
    <property type="entry name" value="YchJ-like"/>
</dbReference>
<dbReference type="Proteomes" id="UP000198157">
    <property type="component" value="Unassembled WGS sequence"/>
</dbReference>
<dbReference type="PANTHER" id="PTHR33747">
    <property type="entry name" value="UPF0225 PROTEIN SCO1677"/>
    <property type="match status" value="1"/>
</dbReference>
<name>A0A246HH66_STEMA</name>
<protein>
    <recommendedName>
        <fullName evidence="1">UPF0225 protein CEE60_18915</fullName>
    </recommendedName>
</protein>
<dbReference type="PANTHER" id="PTHR33747:SF1">
    <property type="entry name" value="ADENYLATE CYCLASE-ASSOCIATED CAP C-TERMINAL DOMAIN-CONTAINING PROTEIN"/>
    <property type="match status" value="1"/>
</dbReference>
<evidence type="ECO:0000313" key="4">
    <source>
        <dbReference type="Proteomes" id="UP000198157"/>
    </source>
</evidence>
<feature type="domain" description="YchJ-like middle NTF2-like" evidence="2">
    <location>
        <begin position="32"/>
        <end position="129"/>
    </location>
</feature>
<organism evidence="3 4">
    <name type="scientific">Stenotrophomonas maltophilia</name>
    <name type="common">Pseudomonas maltophilia</name>
    <name type="synonym">Xanthomonas maltophilia</name>
    <dbReference type="NCBI Taxonomy" id="40324"/>
    <lineage>
        <taxon>Bacteria</taxon>
        <taxon>Pseudomonadati</taxon>
        <taxon>Pseudomonadota</taxon>
        <taxon>Gammaproteobacteria</taxon>
        <taxon>Lysobacterales</taxon>
        <taxon>Lysobacteraceae</taxon>
        <taxon>Stenotrophomonas</taxon>
        <taxon>Stenotrophomonas maltophilia group</taxon>
    </lineage>
</organism>
<comment type="caution">
    <text evidence="3">The sequence shown here is derived from an EMBL/GenBank/DDBJ whole genome shotgun (WGS) entry which is preliminary data.</text>
</comment>
<sequence>MTTANSDPCPCGRPQAYSTCCGCYHAGTPAPDAEALMRSRYSAYVRHLAEYLLASWHPSTRPAELSLEEAPGQRTQWLGLTIQAHTQSDPDHAQVLFLARYKVGGGSAVKMREHSRFVREDGRWFYLDALP</sequence>
<reference evidence="3 4" key="1">
    <citation type="submission" date="2017-06" db="EMBL/GenBank/DDBJ databases">
        <authorList>
            <person name="Kim H.J."/>
            <person name="Triplett B.A."/>
        </authorList>
    </citation>
    <scope>NUCLEOTIDE SEQUENCE [LARGE SCALE GENOMIC DNA]</scope>
    <source>
        <strain evidence="3 4">13146</strain>
    </source>
</reference>
<comment type="similarity">
    <text evidence="1">Belongs to the UPF0225 family.</text>
</comment>
<dbReference type="NCBIfam" id="NF003262">
    <property type="entry name" value="PRK04233.1"/>
    <property type="match status" value="1"/>
</dbReference>
<dbReference type="AlphaFoldDB" id="A0A246HH66"/>